<feature type="coiled-coil region" evidence="1">
    <location>
        <begin position="44"/>
        <end position="71"/>
    </location>
</feature>
<name>A0AAN9AGN5_HALRR</name>
<protein>
    <submittedName>
        <fullName evidence="3">Uncharacterized protein</fullName>
    </submittedName>
</protein>
<accession>A0AAN9AGN5</accession>
<comment type="caution">
    <text evidence="3">The sequence shown here is derived from an EMBL/GenBank/DDBJ whole genome shotgun (WGS) entry which is preliminary data.</text>
</comment>
<sequence length="396" mass="45616">MDCTKFNQKNTSKSNSLNNHETALKSKNIRNDSTKDSCAASGKHELKELVRQKLQEEAENLKSENMKTVLSVMEKINLKQLLEPFSFSDLKSEAANIYKDISVRDNPAVFIPNLPNKVEISDKELKSFENCWKSAAEDLQEYIVRVDSEWRKGNMDTEKALMCRIEGKDITHILIDNDGNLGTENSSKNDDREISVTSSDVSDSISKSQSDTSKNKAMSRLNTIESKATSKRTSPRTKSKSKRSGENYQYMNGKSETGASQRKSMQETYNYYTRTHDHLGHSYESPLTYSNRQLYYTFDYGNSCGYSAPYQSKVDSMNENYQCNRSNGHYTSESSYTSHVNDYDNYEAFCRSSWYTYQRYLESAEKFASMMDYVQTIGRMSYWAARDYELCMNEKK</sequence>
<evidence type="ECO:0000256" key="2">
    <source>
        <dbReference type="SAM" id="MobiDB-lite"/>
    </source>
</evidence>
<feature type="compositionally biased region" description="Low complexity" evidence="2">
    <location>
        <begin position="195"/>
        <end position="212"/>
    </location>
</feature>
<feature type="compositionally biased region" description="Basic residues" evidence="2">
    <location>
        <begin position="229"/>
        <end position="242"/>
    </location>
</feature>
<reference evidence="3 4" key="1">
    <citation type="submission" date="2023-11" db="EMBL/GenBank/DDBJ databases">
        <title>Halocaridina rubra genome assembly.</title>
        <authorList>
            <person name="Smith C."/>
        </authorList>
    </citation>
    <scope>NUCLEOTIDE SEQUENCE [LARGE SCALE GENOMIC DNA]</scope>
    <source>
        <strain evidence="3">EP-1</strain>
        <tissue evidence="3">Whole</tissue>
    </source>
</reference>
<evidence type="ECO:0000313" key="3">
    <source>
        <dbReference type="EMBL" id="KAK7086530.1"/>
    </source>
</evidence>
<feature type="compositionally biased region" description="Polar residues" evidence="2">
    <location>
        <begin position="246"/>
        <end position="264"/>
    </location>
</feature>
<organism evidence="3 4">
    <name type="scientific">Halocaridina rubra</name>
    <name type="common">Hawaiian red shrimp</name>
    <dbReference type="NCBI Taxonomy" id="373956"/>
    <lineage>
        <taxon>Eukaryota</taxon>
        <taxon>Metazoa</taxon>
        <taxon>Ecdysozoa</taxon>
        <taxon>Arthropoda</taxon>
        <taxon>Crustacea</taxon>
        <taxon>Multicrustacea</taxon>
        <taxon>Malacostraca</taxon>
        <taxon>Eumalacostraca</taxon>
        <taxon>Eucarida</taxon>
        <taxon>Decapoda</taxon>
        <taxon>Pleocyemata</taxon>
        <taxon>Caridea</taxon>
        <taxon>Atyoidea</taxon>
        <taxon>Atyidae</taxon>
        <taxon>Halocaridina</taxon>
    </lineage>
</organism>
<evidence type="ECO:0000256" key="1">
    <source>
        <dbReference type="SAM" id="Coils"/>
    </source>
</evidence>
<dbReference type="EMBL" id="JAXCGZ010000156">
    <property type="protein sequence ID" value="KAK7086530.1"/>
    <property type="molecule type" value="Genomic_DNA"/>
</dbReference>
<feature type="compositionally biased region" description="Polar residues" evidence="2">
    <location>
        <begin position="1"/>
        <end position="21"/>
    </location>
</feature>
<proteinExistence type="predicted"/>
<dbReference type="Proteomes" id="UP001381693">
    <property type="component" value="Unassembled WGS sequence"/>
</dbReference>
<gene>
    <name evidence="3" type="ORF">SK128_001237</name>
</gene>
<evidence type="ECO:0000313" key="4">
    <source>
        <dbReference type="Proteomes" id="UP001381693"/>
    </source>
</evidence>
<dbReference type="AlphaFoldDB" id="A0AAN9AGN5"/>
<feature type="region of interest" description="Disordered" evidence="2">
    <location>
        <begin position="1"/>
        <end position="38"/>
    </location>
</feature>
<feature type="region of interest" description="Disordered" evidence="2">
    <location>
        <begin position="176"/>
        <end position="264"/>
    </location>
</feature>
<keyword evidence="4" id="KW-1185">Reference proteome</keyword>
<keyword evidence="1" id="KW-0175">Coiled coil</keyword>